<gene>
    <name evidence="4" type="ORF">EBO15_23230</name>
</gene>
<evidence type="ECO:0000259" key="3">
    <source>
        <dbReference type="Pfam" id="PF01266"/>
    </source>
</evidence>
<sequence>MSHYRQRTVIAEAPNGTLACPDGHLPVTPEAARTRATAIQPPAPLNYCAYRNRHSLPGSRGVAMTDPDRADAATADGPGRGERAEVVVIGGGMIGLSIAAHLAEDGRDTLLLERGELGSGASRATADVVRTYFGGDPAGSRLAVRSLASYRRRGVPLRQAGYLVLFTEDEQIEAFEAELAEQCDAGVRVELIDADEARRRNPLVHEPSLKAAAWSPDAYVSDTRRIVAAFERAARRAGARLRTGRPATGIDLPAGTVTTPDGDVTARTIVCAAGPWSSWIIDAAGVRAPLAEPAVQELLGTGPLPGVPDIPVTLHAASRLLIRKRGDGLLIGMGSPGPDRRQWLDQATAQLARTYPSVDLTGLHTAVTGPRDGSPDRTALFGRRPGATEFLYATGFSGHGLCQAPAAGELVRALFRGDDLSDFGVGADGLAASPASDPS</sequence>
<dbReference type="InterPro" id="IPR006076">
    <property type="entry name" value="FAD-dep_OxRdtase"/>
</dbReference>
<dbReference type="Proteomes" id="UP000282674">
    <property type="component" value="Unassembled WGS sequence"/>
</dbReference>
<evidence type="ECO:0000313" key="5">
    <source>
        <dbReference type="Proteomes" id="UP000282674"/>
    </source>
</evidence>
<evidence type="ECO:0000256" key="1">
    <source>
        <dbReference type="ARBA" id="ARBA00023002"/>
    </source>
</evidence>
<proteinExistence type="predicted"/>
<dbReference type="PANTHER" id="PTHR13847">
    <property type="entry name" value="SARCOSINE DEHYDROGENASE-RELATED"/>
    <property type="match status" value="1"/>
</dbReference>
<comment type="caution">
    <text evidence="4">The sequence shown here is derived from an EMBL/GenBank/DDBJ whole genome shotgun (WGS) entry which is preliminary data.</text>
</comment>
<accession>A0A3M2LXS6</accession>
<reference evidence="4 5" key="1">
    <citation type="submission" date="2018-10" db="EMBL/GenBank/DDBJ databases">
        <title>Isolation from soil.</title>
        <authorList>
            <person name="Hu J."/>
        </authorList>
    </citation>
    <scope>NUCLEOTIDE SEQUENCE [LARGE SCALE GENOMIC DNA]</scope>
    <source>
        <strain evidence="4 5">NEAU-Ht49</strain>
    </source>
</reference>
<dbReference type="PANTHER" id="PTHR13847:SF287">
    <property type="entry name" value="FAD-DEPENDENT OXIDOREDUCTASE DOMAIN-CONTAINING PROTEIN 1"/>
    <property type="match status" value="1"/>
</dbReference>
<dbReference type="AlphaFoldDB" id="A0A3M2LXS6"/>
<evidence type="ECO:0000256" key="2">
    <source>
        <dbReference type="SAM" id="MobiDB-lite"/>
    </source>
</evidence>
<organism evidence="4 5">
    <name type="scientific">Actinomadura harenae</name>
    <dbReference type="NCBI Taxonomy" id="2483351"/>
    <lineage>
        <taxon>Bacteria</taxon>
        <taxon>Bacillati</taxon>
        <taxon>Actinomycetota</taxon>
        <taxon>Actinomycetes</taxon>
        <taxon>Streptosporangiales</taxon>
        <taxon>Thermomonosporaceae</taxon>
        <taxon>Actinomadura</taxon>
    </lineage>
</organism>
<dbReference type="InterPro" id="IPR036188">
    <property type="entry name" value="FAD/NAD-bd_sf"/>
</dbReference>
<feature type="region of interest" description="Disordered" evidence="2">
    <location>
        <begin position="58"/>
        <end position="79"/>
    </location>
</feature>
<name>A0A3M2LXS6_9ACTN</name>
<dbReference type="Pfam" id="PF01266">
    <property type="entry name" value="DAO"/>
    <property type="match status" value="1"/>
</dbReference>
<evidence type="ECO:0000313" key="4">
    <source>
        <dbReference type="EMBL" id="RMI41383.1"/>
    </source>
</evidence>
<protein>
    <submittedName>
        <fullName evidence="4">FAD-binding oxidoreductase</fullName>
    </submittedName>
</protein>
<dbReference type="GO" id="GO:0016491">
    <property type="term" value="F:oxidoreductase activity"/>
    <property type="evidence" value="ECO:0007669"/>
    <property type="project" value="UniProtKB-KW"/>
</dbReference>
<keyword evidence="1" id="KW-0560">Oxidoreductase</keyword>
<dbReference type="SUPFAM" id="SSF51905">
    <property type="entry name" value="FAD/NAD(P)-binding domain"/>
    <property type="match status" value="1"/>
</dbReference>
<dbReference type="Gene3D" id="3.50.50.60">
    <property type="entry name" value="FAD/NAD(P)-binding domain"/>
    <property type="match status" value="1"/>
</dbReference>
<feature type="domain" description="FAD dependent oxidoreductase" evidence="3">
    <location>
        <begin position="86"/>
        <end position="413"/>
    </location>
</feature>
<dbReference type="Gene3D" id="3.30.9.10">
    <property type="entry name" value="D-Amino Acid Oxidase, subunit A, domain 2"/>
    <property type="match status" value="1"/>
</dbReference>
<dbReference type="EMBL" id="RFFG01000043">
    <property type="protein sequence ID" value="RMI41383.1"/>
    <property type="molecule type" value="Genomic_DNA"/>
</dbReference>
<keyword evidence="5" id="KW-1185">Reference proteome</keyword>
<dbReference type="GO" id="GO:0005737">
    <property type="term" value="C:cytoplasm"/>
    <property type="evidence" value="ECO:0007669"/>
    <property type="project" value="TreeGrafter"/>
</dbReference>